<proteinExistence type="predicted"/>
<dbReference type="GO" id="GO:0006508">
    <property type="term" value="P:proteolysis"/>
    <property type="evidence" value="ECO:0007669"/>
    <property type="project" value="UniProtKB-KW"/>
</dbReference>
<sequence>MVIVQKKRFTLRSMKVFFTKQFTCFWYRLLLKLFNAKEYLSGGTILYPFVSLLAEYGASLIFGWSFAGISTIAFNCLHAKASRLVFREPSFSSLSLCIPARLQQFRRQ</sequence>
<evidence type="ECO:0000313" key="2">
    <source>
        <dbReference type="EMBL" id="JAP61342.1"/>
    </source>
</evidence>
<name>A0A0V0J793_SCHSO</name>
<protein>
    <submittedName>
        <fullName evidence="2">Venom serine protease</fullName>
    </submittedName>
</protein>
<keyword evidence="2" id="KW-0378">Hydrolase</keyword>
<dbReference type="EMBL" id="GEEE01001883">
    <property type="protein sequence ID" value="JAP61342.1"/>
    <property type="molecule type" value="Transcribed_RNA"/>
</dbReference>
<dbReference type="EMBL" id="GEEE01019586">
    <property type="protein sequence ID" value="JAP43639.1"/>
    <property type="molecule type" value="Transcribed_RNA"/>
</dbReference>
<evidence type="ECO:0000256" key="1">
    <source>
        <dbReference type="SAM" id="Phobius"/>
    </source>
</evidence>
<keyword evidence="1" id="KW-0812">Transmembrane</keyword>
<accession>A0A0V0J793</accession>
<dbReference type="GO" id="GO:0008233">
    <property type="term" value="F:peptidase activity"/>
    <property type="evidence" value="ECO:0007669"/>
    <property type="project" value="UniProtKB-KW"/>
</dbReference>
<gene>
    <name evidence="2" type="primary">SP4</name>
    <name evidence="2" type="ORF">TR120375</name>
</gene>
<feature type="transmembrane region" description="Helical" evidence="1">
    <location>
        <begin position="60"/>
        <end position="77"/>
    </location>
</feature>
<keyword evidence="1" id="KW-1133">Transmembrane helix</keyword>
<reference evidence="2" key="1">
    <citation type="submission" date="2016-01" db="EMBL/GenBank/DDBJ databases">
        <title>Reference transcriptome for the parasite Schistocephalus solidus: insights into the molecular evolution of parasitism.</title>
        <authorList>
            <person name="Hebert F.O."/>
            <person name="Grambauer S."/>
            <person name="Barber I."/>
            <person name="Landry C.R."/>
            <person name="Aubin-Horth N."/>
        </authorList>
    </citation>
    <scope>NUCLEOTIDE SEQUENCE</scope>
</reference>
<organism evidence="2">
    <name type="scientific">Schistocephalus solidus</name>
    <name type="common">Tapeworm</name>
    <dbReference type="NCBI Taxonomy" id="70667"/>
    <lineage>
        <taxon>Eukaryota</taxon>
        <taxon>Metazoa</taxon>
        <taxon>Spiralia</taxon>
        <taxon>Lophotrochozoa</taxon>
        <taxon>Platyhelminthes</taxon>
        <taxon>Cestoda</taxon>
        <taxon>Eucestoda</taxon>
        <taxon>Diphyllobothriidea</taxon>
        <taxon>Diphyllobothriidae</taxon>
        <taxon>Schistocephalus</taxon>
    </lineage>
</organism>
<keyword evidence="2" id="KW-0645">Protease</keyword>
<keyword evidence="1" id="KW-0472">Membrane</keyword>
<dbReference type="AlphaFoldDB" id="A0A0V0J793"/>